<feature type="non-terminal residue" evidence="2">
    <location>
        <position position="1"/>
    </location>
</feature>
<feature type="non-terminal residue" evidence="2">
    <location>
        <position position="60"/>
    </location>
</feature>
<evidence type="ECO:0000313" key="3">
    <source>
        <dbReference type="Proteomes" id="UP000807306"/>
    </source>
</evidence>
<dbReference type="OrthoDB" id="5598396at2759"/>
<keyword evidence="1" id="KW-0233">DNA recombination</keyword>
<dbReference type="GO" id="GO:0003677">
    <property type="term" value="F:DNA binding"/>
    <property type="evidence" value="ECO:0007669"/>
    <property type="project" value="InterPro"/>
</dbReference>
<dbReference type="InterPro" id="IPR011010">
    <property type="entry name" value="DNA_brk_join_enz"/>
</dbReference>
<sequence length="60" mass="6698">RSWFDGKFFALLDRSFGGHSLRAGGATFYASIGLSEDIIQALGRWSSASWKIYIRDNPTV</sequence>
<reference evidence="2" key="1">
    <citation type="submission" date="2020-11" db="EMBL/GenBank/DDBJ databases">
        <authorList>
            <consortium name="DOE Joint Genome Institute"/>
            <person name="Ahrendt S."/>
            <person name="Riley R."/>
            <person name="Andreopoulos W."/>
            <person name="Labutti K."/>
            <person name="Pangilinan J."/>
            <person name="Ruiz-Duenas F.J."/>
            <person name="Barrasa J.M."/>
            <person name="Sanchez-Garcia M."/>
            <person name="Camarero S."/>
            <person name="Miyauchi S."/>
            <person name="Serrano A."/>
            <person name="Linde D."/>
            <person name="Babiker R."/>
            <person name="Drula E."/>
            <person name="Ayuso-Fernandez I."/>
            <person name="Pacheco R."/>
            <person name="Padilla G."/>
            <person name="Ferreira P."/>
            <person name="Barriuso J."/>
            <person name="Kellner H."/>
            <person name="Castanera R."/>
            <person name="Alfaro M."/>
            <person name="Ramirez L."/>
            <person name="Pisabarro A.G."/>
            <person name="Kuo A."/>
            <person name="Tritt A."/>
            <person name="Lipzen A."/>
            <person name="He G."/>
            <person name="Yan M."/>
            <person name="Ng V."/>
            <person name="Cullen D."/>
            <person name="Martin F."/>
            <person name="Rosso M.-N."/>
            <person name="Henrissat B."/>
            <person name="Hibbett D."/>
            <person name="Martinez A.T."/>
            <person name="Grigoriev I.V."/>
        </authorList>
    </citation>
    <scope>NUCLEOTIDE SEQUENCE</scope>
    <source>
        <strain evidence="2">CBS 506.95</strain>
    </source>
</reference>
<name>A0A9P6JK20_9AGAR</name>
<dbReference type="GO" id="GO:0006310">
    <property type="term" value="P:DNA recombination"/>
    <property type="evidence" value="ECO:0007669"/>
    <property type="project" value="UniProtKB-KW"/>
</dbReference>
<gene>
    <name evidence="2" type="ORF">CPB83DRAFT_740229</name>
</gene>
<dbReference type="Gene3D" id="1.10.443.10">
    <property type="entry name" value="Intergrase catalytic core"/>
    <property type="match status" value="1"/>
</dbReference>
<keyword evidence="3" id="KW-1185">Reference proteome</keyword>
<accession>A0A9P6JK20</accession>
<dbReference type="SUPFAM" id="SSF56349">
    <property type="entry name" value="DNA breaking-rejoining enzymes"/>
    <property type="match status" value="1"/>
</dbReference>
<dbReference type="Proteomes" id="UP000807306">
    <property type="component" value="Unassembled WGS sequence"/>
</dbReference>
<proteinExistence type="predicted"/>
<evidence type="ECO:0008006" key="4">
    <source>
        <dbReference type="Google" id="ProtNLM"/>
    </source>
</evidence>
<dbReference type="GO" id="GO:0015074">
    <property type="term" value="P:DNA integration"/>
    <property type="evidence" value="ECO:0007669"/>
    <property type="project" value="InterPro"/>
</dbReference>
<evidence type="ECO:0000256" key="1">
    <source>
        <dbReference type="ARBA" id="ARBA00023172"/>
    </source>
</evidence>
<organism evidence="2 3">
    <name type="scientific">Crepidotus variabilis</name>
    <dbReference type="NCBI Taxonomy" id="179855"/>
    <lineage>
        <taxon>Eukaryota</taxon>
        <taxon>Fungi</taxon>
        <taxon>Dikarya</taxon>
        <taxon>Basidiomycota</taxon>
        <taxon>Agaricomycotina</taxon>
        <taxon>Agaricomycetes</taxon>
        <taxon>Agaricomycetidae</taxon>
        <taxon>Agaricales</taxon>
        <taxon>Agaricineae</taxon>
        <taxon>Crepidotaceae</taxon>
        <taxon>Crepidotus</taxon>
    </lineage>
</organism>
<comment type="caution">
    <text evidence="2">The sequence shown here is derived from an EMBL/GenBank/DDBJ whole genome shotgun (WGS) entry which is preliminary data.</text>
</comment>
<dbReference type="InterPro" id="IPR013762">
    <property type="entry name" value="Integrase-like_cat_sf"/>
</dbReference>
<dbReference type="AlphaFoldDB" id="A0A9P6JK20"/>
<protein>
    <recommendedName>
        <fullName evidence="4">Tyr recombinase domain-containing protein</fullName>
    </recommendedName>
</protein>
<dbReference type="EMBL" id="MU157910">
    <property type="protein sequence ID" value="KAF9523817.1"/>
    <property type="molecule type" value="Genomic_DNA"/>
</dbReference>
<evidence type="ECO:0000313" key="2">
    <source>
        <dbReference type="EMBL" id="KAF9523817.1"/>
    </source>
</evidence>